<evidence type="ECO:0000256" key="3">
    <source>
        <dbReference type="ARBA" id="ARBA00022801"/>
    </source>
</evidence>
<dbReference type="PIRSF" id="PIRSF001227">
    <property type="entry name" value="Pen_acylase"/>
    <property type="match status" value="1"/>
</dbReference>
<dbReference type="InterPro" id="IPR029055">
    <property type="entry name" value="Ntn_hydrolases_N"/>
</dbReference>
<dbReference type="InterPro" id="IPR014395">
    <property type="entry name" value="Pen/GL7ACA/AHL_acylase"/>
</dbReference>
<dbReference type="PANTHER" id="PTHR34218:SF3">
    <property type="entry name" value="ACYL-HOMOSERINE LACTONE ACYLASE PVDQ"/>
    <property type="match status" value="1"/>
</dbReference>
<keyword evidence="2 7" id="KW-0732">Signal</keyword>
<dbReference type="InterPro" id="IPR002692">
    <property type="entry name" value="S45"/>
</dbReference>
<evidence type="ECO:0000256" key="1">
    <source>
        <dbReference type="ARBA" id="ARBA00006586"/>
    </source>
</evidence>
<dbReference type="AlphaFoldDB" id="A0A7W9YID0"/>
<dbReference type="Proteomes" id="UP000546642">
    <property type="component" value="Unassembled WGS sequence"/>
</dbReference>
<dbReference type="EMBL" id="JACHDS010000001">
    <property type="protein sequence ID" value="MBB6172719.1"/>
    <property type="molecule type" value="Genomic_DNA"/>
</dbReference>
<evidence type="ECO:0000313" key="9">
    <source>
        <dbReference type="Proteomes" id="UP000546642"/>
    </source>
</evidence>
<feature type="signal peptide" evidence="7">
    <location>
        <begin position="1"/>
        <end position="29"/>
    </location>
</feature>
<dbReference type="Gene3D" id="1.10.439.10">
    <property type="entry name" value="Penicillin Amidohydrolase, domain 1"/>
    <property type="match status" value="1"/>
</dbReference>
<comment type="cofactor">
    <cofactor evidence="6">
        <name>Ca(2+)</name>
        <dbReference type="ChEBI" id="CHEBI:29108"/>
    </cofactor>
    <text evidence="6">Binds 1 Ca(2+) ion per dimer.</text>
</comment>
<comment type="similarity">
    <text evidence="1">Belongs to the peptidase S45 family.</text>
</comment>
<dbReference type="Gene3D" id="3.60.20.10">
    <property type="entry name" value="Glutamine Phosphoribosylpyrophosphate, subunit 1, domain 1"/>
    <property type="match status" value="1"/>
</dbReference>
<dbReference type="SUPFAM" id="SSF56235">
    <property type="entry name" value="N-terminal nucleophile aminohydrolases (Ntn hydrolases)"/>
    <property type="match status" value="1"/>
</dbReference>
<accession>A0A7W9YID0</accession>
<dbReference type="EC" id="3.5.1.11" evidence="8"/>
<evidence type="ECO:0000256" key="2">
    <source>
        <dbReference type="ARBA" id="ARBA00022729"/>
    </source>
</evidence>
<protein>
    <submittedName>
        <fullName evidence="8">Penicillin amidase</fullName>
        <ecNumber evidence="8">3.5.1.11</ecNumber>
    </submittedName>
</protein>
<dbReference type="Gene3D" id="1.10.1400.10">
    <property type="match status" value="1"/>
</dbReference>
<dbReference type="InterPro" id="IPR043147">
    <property type="entry name" value="Penicillin_amidase_A-knob"/>
</dbReference>
<feature type="chain" id="PRO_5031445592" evidence="7">
    <location>
        <begin position="30"/>
        <end position="787"/>
    </location>
</feature>
<dbReference type="RefSeq" id="WP_184075980.1">
    <property type="nucleotide sequence ID" value="NZ_JACHDS010000001.1"/>
</dbReference>
<keyword evidence="6" id="KW-0106">Calcium</keyword>
<comment type="caution">
    <text evidence="8">The sequence shown here is derived from an EMBL/GenBank/DDBJ whole genome shotgun (WGS) entry which is preliminary data.</text>
</comment>
<organism evidence="8 9">
    <name type="scientific">Nocardiopsis mwathae</name>
    <dbReference type="NCBI Taxonomy" id="1472723"/>
    <lineage>
        <taxon>Bacteria</taxon>
        <taxon>Bacillati</taxon>
        <taxon>Actinomycetota</taxon>
        <taxon>Actinomycetes</taxon>
        <taxon>Streptosporangiales</taxon>
        <taxon>Nocardiopsidaceae</taxon>
        <taxon>Nocardiopsis</taxon>
    </lineage>
</organism>
<dbReference type="GO" id="GO:0046872">
    <property type="term" value="F:metal ion binding"/>
    <property type="evidence" value="ECO:0007669"/>
    <property type="project" value="UniProtKB-KW"/>
</dbReference>
<feature type="active site" description="Nucleophile" evidence="5">
    <location>
        <position position="264"/>
    </location>
</feature>
<dbReference type="PANTHER" id="PTHR34218">
    <property type="entry name" value="PEPTIDASE S45 PENICILLIN AMIDASE"/>
    <property type="match status" value="1"/>
</dbReference>
<evidence type="ECO:0000256" key="5">
    <source>
        <dbReference type="PIRSR" id="PIRSR001227-1"/>
    </source>
</evidence>
<keyword evidence="3 8" id="KW-0378">Hydrolase</keyword>
<evidence type="ECO:0000313" key="8">
    <source>
        <dbReference type="EMBL" id="MBB6172719.1"/>
    </source>
</evidence>
<dbReference type="InterPro" id="IPR023343">
    <property type="entry name" value="Penicillin_amidase_dom1"/>
</dbReference>
<gene>
    <name evidence="8" type="ORF">HNR23_002779</name>
</gene>
<feature type="binding site" evidence="6">
    <location>
        <position position="336"/>
    </location>
    <ligand>
        <name>Ca(2+)</name>
        <dbReference type="ChEBI" id="CHEBI:29108"/>
    </ligand>
</feature>
<dbReference type="GO" id="GO:0008953">
    <property type="term" value="F:penicillin amidase activity"/>
    <property type="evidence" value="ECO:0007669"/>
    <property type="project" value="UniProtKB-EC"/>
</dbReference>
<keyword evidence="6" id="KW-0479">Metal-binding</keyword>
<evidence type="ECO:0000256" key="4">
    <source>
        <dbReference type="ARBA" id="ARBA00023145"/>
    </source>
</evidence>
<name>A0A7W9YID0_9ACTN</name>
<dbReference type="InterPro" id="IPR043146">
    <property type="entry name" value="Penicillin_amidase_N_B-knob"/>
</dbReference>
<dbReference type="CDD" id="cd03747">
    <property type="entry name" value="Ntn_PGA_like"/>
    <property type="match status" value="1"/>
</dbReference>
<keyword evidence="4" id="KW-0865">Zymogen</keyword>
<feature type="binding site" evidence="6">
    <location>
        <position position="339"/>
    </location>
    <ligand>
        <name>Ca(2+)</name>
        <dbReference type="ChEBI" id="CHEBI:29108"/>
    </ligand>
</feature>
<dbReference type="GO" id="GO:0017000">
    <property type="term" value="P:antibiotic biosynthetic process"/>
    <property type="evidence" value="ECO:0007669"/>
    <property type="project" value="InterPro"/>
</dbReference>
<dbReference type="Gene3D" id="2.30.120.10">
    <property type="match status" value="1"/>
</dbReference>
<sequence>MRPQRYLAATLITGFALIASTLTAMTAGAAPHHRSPKISGLREPVQILRDTWGVPHIYAENTDDLFLAQGYSVAQDRLFQIDLWRRRGLGQLSEVLGPQYAEQDRAARLFLYRGGMDEEWASYGPEAEQAAIRFTEGINAYIDRIEGDPEALPQEFRDLGYTPAKWKPEDVVRIRSHALAGNFYHEVSRSYMACWADPDAHKFQQRLEAGKSARVPEGFEPCDLPHQDDPLDFLETYVLGTQPVTVTDGEVTMVPLGSGAAEGSNSWTIAPERTATGRPILAGDPHRAMTAPSLRYVTHLSAPGIDVIGAGEPSMPGVSMGHNGTIAFGLTIFSIDQEDLYVYELDPDDPTRYRYGEGWEKMRVETERLAVKGEEPREIELPFTRHGPVIHTDEERNLAYALRSVWLEPGTSPYYRSMRMMRARNFAEFQEAMSGWGGPPLNFTYADTDGNIGWQAGGLTPRRAGYDGLMPVPGDGRYEWDGFVDPAEYPSVYNPERGFFATANEFNVTPEQAATFGYEWQPPYRHERIAEVLSAQEAGTVEDSMALQNDRVSIPARRIVGLLEGLEAPDPQTGAALELLRSWDGTVAEDSPQAALFEPWFMRHLGPAVVAEAVSEQMSQVIVFADSGATMIDLLADPEQWFGPDGAEIRDRILLSSLKSAYADVSDRLGADSGTWTWGAIQKTTFANPTGAHLGPFPRGGSPHTVDASNYNWFTYAQTSGASFKMVLDVGNWDGSRAINAPGQSGDPRSPHYDDLVPKWRAGDYFPLLYSKKAVKRNAVSELRLRP</sequence>
<dbReference type="Pfam" id="PF01804">
    <property type="entry name" value="Penicil_amidase"/>
    <property type="match status" value="1"/>
</dbReference>
<keyword evidence="9" id="KW-1185">Reference proteome</keyword>
<evidence type="ECO:0000256" key="6">
    <source>
        <dbReference type="PIRSR" id="PIRSR001227-2"/>
    </source>
</evidence>
<reference evidence="8 9" key="1">
    <citation type="submission" date="2020-08" db="EMBL/GenBank/DDBJ databases">
        <title>Sequencing the genomes of 1000 actinobacteria strains.</title>
        <authorList>
            <person name="Klenk H.-P."/>
        </authorList>
    </citation>
    <scope>NUCLEOTIDE SEQUENCE [LARGE SCALE GENOMIC DNA]</scope>
    <source>
        <strain evidence="8 9">DSM 46659</strain>
    </source>
</reference>
<proteinExistence type="inferred from homology"/>
<evidence type="ECO:0000256" key="7">
    <source>
        <dbReference type="SAM" id="SignalP"/>
    </source>
</evidence>